<dbReference type="Proteomes" id="UP000070501">
    <property type="component" value="Unassembled WGS sequence"/>
</dbReference>
<evidence type="ECO:0000313" key="3">
    <source>
        <dbReference type="Proteomes" id="UP000070501"/>
    </source>
</evidence>
<dbReference type="STRING" id="196109.A0A136IXY4"/>
<protein>
    <submittedName>
        <fullName evidence="2">Uncharacterized protein</fullName>
    </submittedName>
</protein>
<accession>A0A136IXY4</accession>
<feature type="compositionally biased region" description="Basic and acidic residues" evidence="1">
    <location>
        <begin position="46"/>
        <end position="64"/>
    </location>
</feature>
<dbReference type="PANTHER" id="PTHR34117:SF1">
    <property type="entry name" value="STYLE CELL-CYCLE INHIBITOR 1"/>
    <property type="match status" value="1"/>
</dbReference>
<feature type="region of interest" description="Disordered" evidence="1">
    <location>
        <begin position="1"/>
        <end position="109"/>
    </location>
</feature>
<evidence type="ECO:0000256" key="1">
    <source>
        <dbReference type="SAM" id="MobiDB-lite"/>
    </source>
</evidence>
<feature type="non-terminal residue" evidence="2">
    <location>
        <position position="186"/>
    </location>
</feature>
<feature type="compositionally biased region" description="Basic residues" evidence="1">
    <location>
        <begin position="65"/>
        <end position="88"/>
    </location>
</feature>
<dbReference type="PANTHER" id="PTHR34117">
    <property type="entry name" value="STYLE CELL-CYCLE INHIBITOR 1"/>
    <property type="match status" value="1"/>
</dbReference>
<dbReference type="InParanoid" id="A0A136IXY4"/>
<reference evidence="3" key="1">
    <citation type="submission" date="2016-02" db="EMBL/GenBank/DDBJ databases">
        <title>Draft genome sequence of Microdochium bolleyi, a fungal endophyte of beachgrass.</title>
        <authorList>
            <consortium name="DOE Joint Genome Institute"/>
            <person name="David A.S."/>
            <person name="May G."/>
            <person name="Haridas S."/>
            <person name="Lim J."/>
            <person name="Wang M."/>
            <person name="Labutti K."/>
            <person name="Lipzen A."/>
            <person name="Barry K."/>
            <person name="Grigoriev I.V."/>
        </authorList>
    </citation>
    <scope>NUCLEOTIDE SEQUENCE [LARGE SCALE GENOMIC DNA]</scope>
    <source>
        <strain evidence="3">J235TASD1</strain>
    </source>
</reference>
<dbReference type="AlphaFoldDB" id="A0A136IXY4"/>
<dbReference type="InterPro" id="IPR044688">
    <property type="entry name" value="SCI-1-like"/>
</dbReference>
<evidence type="ECO:0000313" key="2">
    <source>
        <dbReference type="EMBL" id="KXJ89774.1"/>
    </source>
</evidence>
<feature type="compositionally biased region" description="Basic and acidic residues" evidence="1">
    <location>
        <begin position="25"/>
        <end position="39"/>
    </location>
</feature>
<organism evidence="2 3">
    <name type="scientific">Microdochium bolleyi</name>
    <dbReference type="NCBI Taxonomy" id="196109"/>
    <lineage>
        <taxon>Eukaryota</taxon>
        <taxon>Fungi</taxon>
        <taxon>Dikarya</taxon>
        <taxon>Ascomycota</taxon>
        <taxon>Pezizomycotina</taxon>
        <taxon>Sordariomycetes</taxon>
        <taxon>Xylariomycetidae</taxon>
        <taxon>Xylariales</taxon>
        <taxon>Microdochiaceae</taxon>
        <taxon>Microdochium</taxon>
    </lineage>
</organism>
<name>A0A136IXY4_9PEZI</name>
<dbReference type="OrthoDB" id="2139939at2759"/>
<sequence>MSSSRDAAHRPRTSRSRSPLSPVKRTREDGDDYNHDSSRRVRTRHHDGSSRRHRDEETPRSHRDDHHHRHHRHSDRDRSSRHHHHHKPSSSSTKPTTAPPKDLPFSSRPLSYKTDLEQFRPVLARYLDVQKQRDMYEMDEREVRGRWKSFVGKWNAGELAQGWYDPDVFATAVLEDQAARAEAERN</sequence>
<dbReference type="EMBL" id="KQ964254">
    <property type="protein sequence ID" value="KXJ89774.1"/>
    <property type="molecule type" value="Genomic_DNA"/>
</dbReference>
<keyword evidence="3" id="KW-1185">Reference proteome</keyword>
<proteinExistence type="predicted"/>
<gene>
    <name evidence="2" type="ORF">Micbo1qcDRAFT_165129</name>
</gene>